<dbReference type="AlphaFoldDB" id="A0A1W6JZF1"/>
<name>A0A1W6JZF1_9CREN</name>
<accession>A0A1W6JZF1</accession>
<sequence>MITILIVRHGDAEPKIDGKEDKDRKLVKKGIKQMKRIANFIDEMEYNIDRIITSPYIRAYQSAEAILDELGIDDKKIETMDELSPDKDPSSFIEKMKEFADNSTIMIVGHEPYLSNYIKLITGGEVEIKKGGIAVVEYSLADNKGELKMLLTQKVLKLI</sequence>
<dbReference type="STRING" id="282676.B6F84_05965"/>
<keyword evidence="1" id="KW-0378">Hydrolase</keyword>
<dbReference type="Proteomes" id="UP000193404">
    <property type="component" value="Chromosome"/>
</dbReference>
<dbReference type="InterPro" id="IPR051021">
    <property type="entry name" value="Mito_Ser/Thr_phosphatase"/>
</dbReference>
<dbReference type="InterPro" id="IPR013078">
    <property type="entry name" value="His_Pase_superF_clade-1"/>
</dbReference>
<evidence type="ECO:0000313" key="2">
    <source>
        <dbReference type="EMBL" id="ARM75628.1"/>
    </source>
</evidence>
<dbReference type="CDD" id="cd07067">
    <property type="entry name" value="HP_PGM_like"/>
    <property type="match status" value="1"/>
</dbReference>
<dbReference type="RefSeq" id="WP_148691400.1">
    <property type="nucleotide sequence ID" value="NZ_CP020477.1"/>
</dbReference>
<gene>
    <name evidence="2" type="ORF">B6F84_05965</name>
</gene>
<dbReference type="SMART" id="SM00855">
    <property type="entry name" value="PGAM"/>
    <property type="match status" value="1"/>
</dbReference>
<reference evidence="2 3" key="1">
    <citation type="submission" date="2017-03" db="EMBL/GenBank/DDBJ databases">
        <title>Sulfur activation and transportation mechanism of thermophilic Archaea Acidianus manzaensis YN-25.</title>
        <authorList>
            <person name="Ma Y."/>
            <person name="Yang Y."/>
            <person name="Xia J."/>
        </authorList>
    </citation>
    <scope>NUCLEOTIDE SEQUENCE [LARGE SCALE GENOMIC DNA]</scope>
    <source>
        <strain evidence="2 3">YN-25</strain>
    </source>
</reference>
<evidence type="ECO:0000256" key="1">
    <source>
        <dbReference type="ARBA" id="ARBA00022801"/>
    </source>
</evidence>
<dbReference type="GO" id="GO:0101006">
    <property type="term" value="F:protein histidine phosphatase activity"/>
    <property type="evidence" value="ECO:0007669"/>
    <property type="project" value="InterPro"/>
</dbReference>
<dbReference type="Gene3D" id="3.40.50.1240">
    <property type="entry name" value="Phosphoglycerate mutase-like"/>
    <property type="match status" value="1"/>
</dbReference>
<dbReference type="SUPFAM" id="SSF53254">
    <property type="entry name" value="Phosphoglycerate mutase-like"/>
    <property type="match status" value="1"/>
</dbReference>
<proteinExistence type="predicted"/>
<organism evidence="2 3">
    <name type="scientific">Acidianus manzaensis</name>
    <dbReference type="NCBI Taxonomy" id="282676"/>
    <lineage>
        <taxon>Archaea</taxon>
        <taxon>Thermoproteota</taxon>
        <taxon>Thermoprotei</taxon>
        <taxon>Sulfolobales</taxon>
        <taxon>Sulfolobaceae</taxon>
        <taxon>Acidianus</taxon>
    </lineage>
</organism>
<dbReference type="Pfam" id="PF00300">
    <property type="entry name" value="His_Phos_1"/>
    <property type="match status" value="1"/>
</dbReference>
<dbReference type="NCBIfam" id="TIGR00249">
    <property type="entry name" value="sixA"/>
    <property type="match status" value="1"/>
</dbReference>
<keyword evidence="3" id="KW-1185">Reference proteome</keyword>
<dbReference type="GO" id="GO:0005737">
    <property type="term" value="C:cytoplasm"/>
    <property type="evidence" value="ECO:0007669"/>
    <property type="project" value="InterPro"/>
</dbReference>
<evidence type="ECO:0000313" key="3">
    <source>
        <dbReference type="Proteomes" id="UP000193404"/>
    </source>
</evidence>
<protein>
    <submittedName>
        <fullName evidence="2">Phosphohistidine phosphatase SixA</fullName>
    </submittedName>
</protein>
<dbReference type="EMBL" id="CP020477">
    <property type="protein sequence ID" value="ARM75628.1"/>
    <property type="molecule type" value="Genomic_DNA"/>
</dbReference>
<dbReference type="InterPro" id="IPR004449">
    <property type="entry name" value="SixA"/>
</dbReference>
<dbReference type="OrthoDB" id="304253at2157"/>
<dbReference type="GeneID" id="41590447"/>
<dbReference type="PANTHER" id="PTHR20935">
    <property type="entry name" value="PHOSPHOGLYCERATE MUTASE-RELATED"/>
    <property type="match status" value="1"/>
</dbReference>
<dbReference type="InterPro" id="IPR029033">
    <property type="entry name" value="His_PPase_superfam"/>
</dbReference>
<dbReference type="KEGG" id="aman:B6F84_05965"/>